<comment type="cofactor">
    <cofactor evidence="1">
        <name>Mg(2+)</name>
        <dbReference type="ChEBI" id="CHEBI:18420"/>
    </cofactor>
</comment>
<dbReference type="PANTHER" id="PTHR12320:SF83">
    <property type="entry name" value="PROTEIN PHOSPHATASE 2C 55-RELATED"/>
    <property type="match status" value="1"/>
</dbReference>
<dbReference type="SUPFAM" id="SSF81606">
    <property type="entry name" value="PP2C-like"/>
    <property type="match status" value="1"/>
</dbReference>
<organism evidence="3 4">
    <name type="scientific">Stylosanthes scabra</name>
    <dbReference type="NCBI Taxonomy" id="79078"/>
    <lineage>
        <taxon>Eukaryota</taxon>
        <taxon>Viridiplantae</taxon>
        <taxon>Streptophyta</taxon>
        <taxon>Embryophyta</taxon>
        <taxon>Tracheophyta</taxon>
        <taxon>Spermatophyta</taxon>
        <taxon>Magnoliopsida</taxon>
        <taxon>eudicotyledons</taxon>
        <taxon>Gunneridae</taxon>
        <taxon>Pentapetalae</taxon>
        <taxon>rosids</taxon>
        <taxon>fabids</taxon>
        <taxon>Fabales</taxon>
        <taxon>Fabaceae</taxon>
        <taxon>Papilionoideae</taxon>
        <taxon>50 kb inversion clade</taxon>
        <taxon>dalbergioids sensu lato</taxon>
        <taxon>Dalbergieae</taxon>
        <taxon>Pterocarpus clade</taxon>
        <taxon>Stylosanthes</taxon>
    </lineage>
</organism>
<dbReference type="PANTHER" id="PTHR12320">
    <property type="entry name" value="PROTEIN PHOSPHATASE 2C"/>
    <property type="match status" value="1"/>
</dbReference>
<evidence type="ECO:0000313" key="4">
    <source>
        <dbReference type="Proteomes" id="UP001341840"/>
    </source>
</evidence>
<feature type="compositionally biased region" description="Basic and acidic residues" evidence="2">
    <location>
        <begin position="339"/>
        <end position="348"/>
    </location>
</feature>
<keyword evidence="1" id="KW-0464">Manganese</keyword>
<evidence type="ECO:0000313" key="3">
    <source>
        <dbReference type="EMBL" id="MED6118428.1"/>
    </source>
</evidence>
<name>A0ABU6R2Z4_9FABA</name>
<keyword evidence="1" id="KW-0904">Protein phosphatase</keyword>
<sequence>MTLMFLSRIGSAIQSSNVGIGGGTISSNVGKLLISTTKVSHPVNFESCTYLVRQRRTLSVIGTPCIGSALASWLSGAAISECSEDKLASRKIMSNLCLWTSLETGRKLGMKSSWQPDYRAIYGCLIAARTLYTSYLCTELGSRGLHSSSSCSIAGPAPGVNRDTCACKENSTSSSNSSEQKAPLGKTLKLESGSCYLPHPDKEETGGEDAHFICSEAQAVGLADGVGGWADLGVDAGQYSRELMSNSVAAILGEPKGSIDPAKVLEKAYLSTKAKGSSTACIITLTDQSSPLKIHGASTTFITIRAKDSVPLSKGRASHRIGGVGDEVGGAGAGGGDTDAQRSEEPPRPQRCRLFHSGVDFAVNGGARDGLVDLHRRAAGVAKDGGYAFTYDPEPRRGCCALGWRWMEWWCWWRLGVEKGQAAC</sequence>
<proteinExistence type="inferred from homology"/>
<feature type="compositionally biased region" description="Gly residues" evidence="2">
    <location>
        <begin position="322"/>
        <end position="337"/>
    </location>
</feature>
<comment type="similarity">
    <text evidence="1">Belongs to the PP2C family.</text>
</comment>
<dbReference type="InterPro" id="IPR039123">
    <property type="entry name" value="PPTC7"/>
</dbReference>
<protein>
    <recommendedName>
        <fullName evidence="1">Protein phosphatase</fullName>
        <ecNumber evidence="1">3.1.3.16</ecNumber>
    </recommendedName>
</protein>
<keyword evidence="1" id="KW-0460">Magnesium</keyword>
<dbReference type="EMBL" id="JASCZI010030212">
    <property type="protein sequence ID" value="MED6118428.1"/>
    <property type="molecule type" value="Genomic_DNA"/>
</dbReference>
<comment type="caution">
    <text evidence="3">The sequence shown here is derived from an EMBL/GenBank/DDBJ whole genome shotgun (WGS) entry which is preliminary data.</text>
</comment>
<gene>
    <name evidence="3" type="ORF">PIB30_002134</name>
</gene>
<comment type="cofactor">
    <cofactor evidence="1">
        <name>Mn(2+)</name>
        <dbReference type="ChEBI" id="CHEBI:29035"/>
    </cofactor>
</comment>
<comment type="catalytic activity">
    <reaction evidence="1">
        <text>O-phospho-L-threonyl-[protein] + H2O = L-threonyl-[protein] + phosphate</text>
        <dbReference type="Rhea" id="RHEA:47004"/>
        <dbReference type="Rhea" id="RHEA-COMP:11060"/>
        <dbReference type="Rhea" id="RHEA-COMP:11605"/>
        <dbReference type="ChEBI" id="CHEBI:15377"/>
        <dbReference type="ChEBI" id="CHEBI:30013"/>
        <dbReference type="ChEBI" id="CHEBI:43474"/>
        <dbReference type="ChEBI" id="CHEBI:61977"/>
        <dbReference type="EC" id="3.1.3.16"/>
    </reaction>
</comment>
<dbReference type="InterPro" id="IPR036457">
    <property type="entry name" value="PPM-type-like_dom_sf"/>
</dbReference>
<dbReference type="EC" id="3.1.3.16" evidence="1"/>
<reference evidence="3 4" key="1">
    <citation type="journal article" date="2023" name="Plants (Basel)">
        <title>Bridging the Gap: Combining Genomics and Transcriptomics Approaches to Understand Stylosanthes scabra, an Orphan Legume from the Brazilian Caatinga.</title>
        <authorList>
            <person name="Ferreira-Neto J.R.C."/>
            <person name="da Silva M.D."/>
            <person name="Binneck E."/>
            <person name="de Melo N.F."/>
            <person name="da Silva R.H."/>
            <person name="de Melo A.L.T.M."/>
            <person name="Pandolfi V."/>
            <person name="Bustamante F.O."/>
            <person name="Brasileiro-Vidal A.C."/>
            <person name="Benko-Iseppon A.M."/>
        </authorList>
    </citation>
    <scope>NUCLEOTIDE SEQUENCE [LARGE SCALE GENOMIC DNA]</scope>
    <source>
        <tissue evidence="3">Leaves</tissue>
    </source>
</reference>
<keyword evidence="4" id="KW-1185">Reference proteome</keyword>
<comment type="catalytic activity">
    <reaction evidence="1">
        <text>O-phospho-L-seryl-[protein] + H2O = L-seryl-[protein] + phosphate</text>
        <dbReference type="Rhea" id="RHEA:20629"/>
        <dbReference type="Rhea" id="RHEA-COMP:9863"/>
        <dbReference type="Rhea" id="RHEA-COMP:11604"/>
        <dbReference type="ChEBI" id="CHEBI:15377"/>
        <dbReference type="ChEBI" id="CHEBI:29999"/>
        <dbReference type="ChEBI" id="CHEBI:43474"/>
        <dbReference type="ChEBI" id="CHEBI:83421"/>
        <dbReference type="EC" id="3.1.3.16"/>
    </reaction>
</comment>
<keyword evidence="1" id="KW-0378">Hydrolase</keyword>
<evidence type="ECO:0000256" key="1">
    <source>
        <dbReference type="RuleBase" id="RU366020"/>
    </source>
</evidence>
<dbReference type="Proteomes" id="UP001341840">
    <property type="component" value="Unassembled WGS sequence"/>
</dbReference>
<evidence type="ECO:0000256" key="2">
    <source>
        <dbReference type="SAM" id="MobiDB-lite"/>
    </source>
</evidence>
<accession>A0ABU6R2Z4</accession>
<keyword evidence="1" id="KW-0479">Metal-binding</keyword>
<feature type="region of interest" description="Disordered" evidence="2">
    <location>
        <begin position="315"/>
        <end position="349"/>
    </location>
</feature>